<comment type="caution">
    <text evidence="1">The sequence shown here is derived from an EMBL/GenBank/DDBJ whole genome shotgun (WGS) entry which is preliminary data.</text>
</comment>
<keyword evidence="2" id="KW-1185">Reference proteome</keyword>
<evidence type="ECO:0000313" key="1">
    <source>
        <dbReference type="EMBL" id="KAJ1202112.1"/>
    </source>
</evidence>
<reference evidence="1" key="1">
    <citation type="journal article" date="2022" name="bioRxiv">
        <title>Sequencing and chromosome-scale assembly of the giantPleurodeles waltlgenome.</title>
        <authorList>
            <person name="Brown T."/>
            <person name="Elewa A."/>
            <person name="Iarovenko S."/>
            <person name="Subramanian E."/>
            <person name="Araus A.J."/>
            <person name="Petzold A."/>
            <person name="Susuki M."/>
            <person name="Suzuki K.-i.T."/>
            <person name="Hayashi T."/>
            <person name="Toyoda A."/>
            <person name="Oliveira C."/>
            <person name="Osipova E."/>
            <person name="Leigh N.D."/>
            <person name="Simon A."/>
            <person name="Yun M.H."/>
        </authorList>
    </citation>
    <scope>NUCLEOTIDE SEQUENCE</scope>
    <source>
        <strain evidence="1">20211129_DDA</strain>
        <tissue evidence="1">Liver</tissue>
    </source>
</reference>
<proteinExistence type="predicted"/>
<sequence length="217" mass="24647">MSSRPVSQTPQLSHRLYINRSTGFVQPQLTQKRSLPLERVRFHLSAEPLWLLALMHNLYAASEGRQVVSNERKYSDSFEALQDSPYNLRQMDLPSTQKREVSPLLQMDTYKSDLLTSINTTLTATINALTRQSDKLEMQLYLILTLAKSINELEVKFTALELRGLGIGTKASSFVTPACACTPIVDKRLSLPEVLHYHYHRVENSRAKLRLCQATSV</sequence>
<protein>
    <submittedName>
        <fullName evidence="1">Uncharacterized protein</fullName>
    </submittedName>
</protein>
<accession>A0AAV7VPM2</accession>
<evidence type="ECO:0000313" key="2">
    <source>
        <dbReference type="Proteomes" id="UP001066276"/>
    </source>
</evidence>
<dbReference type="EMBL" id="JANPWB010000003">
    <property type="protein sequence ID" value="KAJ1202112.1"/>
    <property type="molecule type" value="Genomic_DNA"/>
</dbReference>
<gene>
    <name evidence="1" type="ORF">NDU88_005913</name>
</gene>
<dbReference type="AlphaFoldDB" id="A0AAV7VPM2"/>
<dbReference type="Proteomes" id="UP001066276">
    <property type="component" value="Chromosome 2_1"/>
</dbReference>
<organism evidence="1 2">
    <name type="scientific">Pleurodeles waltl</name>
    <name type="common">Iberian ribbed newt</name>
    <dbReference type="NCBI Taxonomy" id="8319"/>
    <lineage>
        <taxon>Eukaryota</taxon>
        <taxon>Metazoa</taxon>
        <taxon>Chordata</taxon>
        <taxon>Craniata</taxon>
        <taxon>Vertebrata</taxon>
        <taxon>Euteleostomi</taxon>
        <taxon>Amphibia</taxon>
        <taxon>Batrachia</taxon>
        <taxon>Caudata</taxon>
        <taxon>Salamandroidea</taxon>
        <taxon>Salamandridae</taxon>
        <taxon>Pleurodelinae</taxon>
        <taxon>Pleurodeles</taxon>
    </lineage>
</organism>
<name>A0AAV7VPM2_PLEWA</name>